<dbReference type="PROSITE" id="PS00430">
    <property type="entry name" value="TONB_DEPENDENT_REC_1"/>
    <property type="match status" value="1"/>
</dbReference>
<feature type="chain" id="PRO_5018323456" description="Multidrug transporter" evidence="2">
    <location>
        <begin position="20"/>
        <end position="96"/>
    </location>
</feature>
<proteinExistence type="predicted"/>
<evidence type="ECO:0000256" key="2">
    <source>
        <dbReference type="SAM" id="SignalP"/>
    </source>
</evidence>
<gene>
    <name evidence="3" type="ORF">ED208_14555</name>
</gene>
<evidence type="ECO:0000313" key="3">
    <source>
        <dbReference type="EMBL" id="ROH86665.1"/>
    </source>
</evidence>
<keyword evidence="2" id="KW-0732">Signal</keyword>
<accession>A0A3N0V1S6</accession>
<keyword evidence="1" id="KW-0472">Membrane</keyword>
<dbReference type="RefSeq" id="WP_123212654.1">
    <property type="nucleotide sequence ID" value="NZ_RJVO01000008.1"/>
</dbReference>
<feature type="signal peptide" evidence="2">
    <location>
        <begin position="1"/>
        <end position="19"/>
    </location>
</feature>
<dbReference type="InParanoid" id="A0A3N0V1S6"/>
<evidence type="ECO:0000256" key="1">
    <source>
        <dbReference type="SAM" id="Phobius"/>
    </source>
</evidence>
<name>A0A3N0V1S6_9GAMM</name>
<keyword evidence="1" id="KW-1133">Transmembrane helix</keyword>
<evidence type="ECO:0000313" key="4">
    <source>
        <dbReference type="Proteomes" id="UP000282106"/>
    </source>
</evidence>
<organism evidence="3 4">
    <name type="scientific">Stagnimonas aquatica</name>
    <dbReference type="NCBI Taxonomy" id="2689987"/>
    <lineage>
        <taxon>Bacteria</taxon>
        <taxon>Pseudomonadati</taxon>
        <taxon>Pseudomonadota</taxon>
        <taxon>Gammaproteobacteria</taxon>
        <taxon>Nevskiales</taxon>
        <taxon>Nevskiaceae</taxon>
        <taxon>Stagnimonas</taxon>
    </lineage>
</organism>
<reference evidence="3 4" key="1">
    <citation type="submission" date="2018-10" db="EMBL/GenBank/DDBJ databases">
        <authorList>
            <person name="Chen W.-M."/>
        </authorList>
    </citation>
    <scope>NUCLEOTIDE SEQUENCE [LARGE SCALE GENOMIC DNA]</scope>
    <source>
        <strain evidence="3 4">THS-13</strain>
    </source>
</reference>
<keyword evidence="1" id="KW-0812">Transmembrane</keyword>
<dbReference type="InterPro" id="IPR010916">
    <property type="entry name" value="TonB_box_CS"/>
</dbReference>
<sequence>MNKLAPLLLAALLAGTAQASDSSLSQVDETPSAGAMAFDLLLVRPLGLVTTVLGTGIFILQLPFDFSNENSKSKAFDTLVVEPARYTFVRELGSTE</sequence>
<protein>
    <recommendedName>
        <fullName evidence="5">Multidrug transporter</fullName>
    </recommendedName>
</protein>
<feature type="transmembrane region" description="Helical" evidence="1">
    <location>
        <begin position="43"/>
        <end position="64"/>
    </location>
</feature>
<dbReference type="Proteomes" id="UP000282106">
    <property type="component" value="Unassembled WGS sequence"/>
</dbReference>
<evidence type="ECO:0008006" key="5">
    <source>
        <dbReference type="Google" id="ProtNLM"/>
    </source>
</evidence>
<keyword evidence="4" id="KW-1185">Reference proteome</keyword>
<comment type="caution">
    <text evidence="3">The sequence shown here is derived from an EMBL/GenBank/DDBJ whole genome shotgun (WGS) entry which is preliminary data.</text>
</comment>
<dbReference type="AlphaFoldDB" id="A0A3N0V1S6"/>
<dbReference type="EMBL" id="RJVO01000008">
    <property type="protein sequence ID" value="ROH86665.1"/>
    <property type="molecule type" value="Genomic_DNA"/>
</dbReference>